<dbReference type="PANTHER" id="PTHR34853">
    <property type="match status" value="1"/>
</dbReference>
<dbReference type="OrthoDB" id="9798122at2"/>
<dbReference type="InterPro" id="IPR005152">
    <property type="entry name" value="Lipase_secreted"/>
</dbReference>
<dbReference type="GO" id="GO:0016042">
    <property type="term" value="P:lipid catabolic process"/>
    <property type="evidence" value="ECO:0007669"/>
    <property type="project" value="InterPro"/>
</dbReference>
<evidence type="ECO:0000313" key="2">
    <source>
        <dbReference type="Proteomes" id="UP000282957"/>
    </source>
</evidence>
<accession>A0A437MPT3</accession>
<dbReference type="EMBL" id="SACL01000001">
    <property type="protein sequence ID" value="RVT99625.1"/>
    <property type="molecule type" value="Genomic_DNA"/>
</dbReference>
<dbReference type="InterPro" id="IPR029058">
    <property type="entry name" value="AB_hydrolase_fold"/>
</dbReference>
<reference evidence="1 2" key="1">
    <citation type="submission" date="2019-01" db="EMBL/GenBank/DDBJ databases">
        <authorList>
            <person name="Chen W.-M."/>
        </authorList>
    </citation>
    <scope>NUCLEOTIDE SEQUENCE [LARGE SCALE GENOMIC DNA]</scope>
    <source>
        <strain evidence="1 2">CCP-6</strain>
    </source>
</reference>
<evidence type="ECO:0000313" key="1">
    <source>
        <dbReference type="EMBL" id="RVT99625.1"/>
    </source>
</evidence>
<dbReference type="PANTHER" id="PTHR34853:SF1">
    <property type="entry name" value="LIPASE 5"/>
    <property type="match status" value="1"/>
</dbReference>
<dbReference type="PIRSF" id="PIRSF029171">
    <property type="entry name" value="Esterase_LipA"/>
    <property type="match status" value="1"/>
</dbReference>
<comment type="caution">
    <text evidence="1">The sequence shown here is derived from an EMBL/GenBank/DDBJ whole genome shotgun (WGS) entry which is preliminary data.</text>
</comment>
<sequence>MAEKAFPLFNAAHAIPAFDAGRFHGRNDVDLHRITSYTVVPETGERLKISGLLAVPAGARGEVPVVSWQHGTILSFDQVPSNMTRLANPAYEPTDAADSLETVFNLHRFAAQGFAVIAADYVGKGPYREGRGEGYLVKGVSTQTCVDTLDAGQAALRGLGLTPGKLFLHGWSQGALNTQWMHQALRQASRPVTATAVASPFNDLNDTLRYWMGAQTFPLPAGTTAYPAPPDWATLCLIILLGSYELQYRIDGLMQAAIRPQYRALAAKYWNDYRLDFDRSQHFPNVPEALIPGFLDGYTDERNSAFLRRLASATSSYWEYDAPIRFHYGLADEAIHPSMVYRALSAGGRLATGVPVTGASHRSTFLGGMYGDPSVLNGKDTVLDWFRSLL</sequence>
<dbReference type="Proteomes" id="UP000282957">
    <property type="component" value="Unassembled WGS sequence"/>
</dbReference>
<gene>
    <name evidence="1" type="ORF">EOD42_00225</name>
</gene>
<name>A0A437MPT3_9PROT</name>
<protein>
    <submittedName>
        <fullName evidence="1">Lysophospholipase</fullName>
    </submittedName>
</protein>
<organism evidence="1 2">
    <name type="scientific">Rhodovarius crocodyli</name>
    <dbReference type="NCBI Taxonomy" id="1979269"/>
    <lineage>
        <taxon>Bacteria</taxon>
        <taxon>Pseudomonadati</taxon>
        <taxon>Pseudomonadota</taxon>
        <taxon>Alphaproteobacteria</taxon>
        <taxon>Acetobacterales</taxon>
        <taxon>Roseomonadaceae</taxon>
        <taxon>Rhodovarius</taxon>
    </lineage>
</organism>
<proteinExistence type="predicted"/>
<keyword evidence="2" id="KW-1185">Reference proteome</keyword>
<dbReference type="Gene3D" id="3.40.50.1820">
    <property type="entry name" value="alpha/beta hydrolase"/>
    <property type="match status" value="1"/>
</dbReference>
<dbReference type="AlphaFoldDB" id="A0A437MPT3"/>
<dbReference type="GO" id="GO:0004806">
    <property type="term" value="F:triacylglycerol lipase activity"/>
    <property type="evidence" value="ECO:0007669"/>
    <property type="project" value="InterPro"/>
</dbReference>
<dbReference type="SUPFAM" id="SSF53474">
    <property type="entry name" value="alpha/beta-Hydrolases"/>
    <property type="match status" value="1"/>
</dbReference>